<gene>
    <name evidence="1" type="ORF">SAMN02194393_02564</name>
</gene>
<dbReference type="InterPro" id="IPR035901">
    <property type="entry name" value="GIY-YIG_endonuc_sf"/>
</dbReference>
<name>A0A1T5L837_9FIRM</name>
<dbReference type="EMBL" id="FUZT01000006">
    <property type="protein sequence ID" value="SKC72104.1"/>
    <property type="molecule type" value="Genomic_DNA"/>
</dbReference>
<dbReference type="Proteomes" id="UP000190285">
    <property type="component" value="Unassembled WGS sequence"/>
</dbReference>
<evidence type="ECO:0000313" key="1">
    <source>
        <dbReference type="EMBL" id="SKC72104.1"/>
    </source>
</evidence>
<reference evidence="1 2" key="1">
    <citation type="submission" date="2017-02" db="EMBL/GenBank/DDBJ databases">
        <authorList>
            <person name="Peterson S.W."/>
        </authorList>
    </citation>
    <scope>NUCLEOTIDE SEQUENCE [LARGE SCALE GENOMIC DNA]</scope>
    <source>
        <strain evidence="1 2">M1</strain>
    </source>
</reference>
<evidence type="ECO:0000313" key="2">
    <source>
        <dbReference type="Proteomes" id="UP000190285"/>
    </source>
</evidence>
<dbReference type="RefSeq" id="WP_079492074.1">
    <property type="nucleotide sequence ID" value="NZ_FUZT01000006.1"/>
</dbReference>
<dbReference type="STRING" id="36842.SAMN02194393_02564"/>
<organism evidence="1 2">
    <name type="scientific">Maledivibacter halophilus</name>
    <dbReference type="NCBI Taxonomy" id="36842"/>
    <lineage>
        <taxon>Bacteria</taxon>
        <taxon>Bacillati</taxon>
        <taxon>Bacillota</taxon>
        <taxon>Clostridia</taxon>
        <taxon>Peptostreptococcales</taxon>
        <taxon>Caminicellaceae</taxon>
        <taxon>Maledivibacter</taxon>
    </lineage>
</organism>
<dbReference type="AlphaFoldDB" id="A0A1T5L837"/>
<dbReference type="Gene3D" id="3.40.1440.10">
    <property type="entry name" value="GIY-YIG endonuclease"/>
    <property type="match status" value="1"/>
</dbReference>
<proteinExistence type="predicted"/>
<protein>
    <submittedName>
        <fullName evidence="1">Uncharacterized protein</fullName>
    </submittedName>
</protein>
<dbReference type="CDD" id="cd10451">
    <property type="entry name" value="GIY-YIG_LuxR_like"/>
    <property type="match status" value="1"/>
</dbReference>
<accession>A0A1T5L837</accession>
<keyword evidence="2" id="KW-1185">Reference proteome</keyword>
<sequence length="114" mass="13414">MEKKDRKEKIVAYKERKIVGGVFIIKNIINGKMLILTSTDLYGCKNRFEFSQKTGSCVYMKLQSDWKKLGGEAFTFEILEKLEKKDTQTPKEFKEDIKVLEEIWLEKLGSHKLY</sequence>
<dbReference type="OrthoDB" id="9789954at2"/>